<sequence length="162" mass="17730">MEQASYFALVFHSCRIPISLPQGDYRFVLTPEDAVPISSPIHFHAPPEEMIRNSDGNDFSAVKTFSSIPFIITPSIQIGIIPQHALSHHSCTSFQARSPCSVSTLLSLRATRTEARMTSACLALDWLIFHAYRVASYSEVSAALLLTLMSKTLCRNTAGSAA</sequence>
<proteinExistence type="predicted"/>
<organism evidence="1 2">
    <name type="scientific">Candidatus Hakubella thermalkaliphila</name>
    <dbReference type="NCBI Taxonomy" id="2754717"/>
    <lineage>
        <taxon>Bacteria</taxon>
        <taxon>Bacillati</taxon>
        <taxon>Actinomycetota</taxon>
        <taxon>Actinomycetota incertae sedis</taxon>
        <taxon>Candidatus Hakubellales</taxon>
        <taxon>Candidatus Hakubellaceae</taxon>
        <taxon>Candidatus Hakubella</taxon>
    </lineage>
</organism>
<gene>
    <name evidence="1" type="ORF">HKBW3S42_00196</name>
</gene>
<dbReference type="Proteomes" id="UP000568877">
    <property type="component" value="Unassembled WGS sequence"/>
</dbReference>
<comment type="caution">
    <text evidence="1">The sequence shown here is derived from an EMBL/GenBank/DDBJ whole genome shotgun (WGS) entry which is preliminary data.</text>
</comment>
<protein>
    <submittedName>
        <fullName evidence="1">Uncharacterized protein</fullName>
    </submittedName>
</protein>
<reference evidence="1 2" key="1">
    <citation type="journal article" date="2020" name="Front. Microbiol.">
        <title>Single-cell genomics of novel Actinobacteria with the Wood-Ljungdahl pathway discovered in a serpentinizing system.</title>
        <authorList>
            <person name="Merino N."/>
            <person name="Kawai M."/>
            <person name="Boyd E.S."/>
            <person name="Colman D.R."/>
            <person name="McGlynn S.E."/>
            <person name="Nealson K.H."/>
            <person name="Kurokawa K."/>
            <person name="Hongoh Y."/>
        </authorList>
    </citation>
    <scope>NUCLEOTIDE SEQUENCE [LARGE SCALE GENOMIC DNA]</scope>
    <source>
        <strain evidence="1 2">S42</strain>
    </source>
</reference>
<name>A0A6V8PIF9_9ACTN</name>
<evidence type="ECO:0000313" key="2">
    <source>
        <dbReference type="Proteomes" id="UP000568877"/>
    </source>
</evidence>
<dbReference type="AlphaFoldDB" id="A0A6V8PIF9"/>
<accession>A0A6V8PIF9</accession>
<evidence type="ECO:0000313" key="1">
    <source>
        <dbReference type="EMBL" id="GFP31890.1"/>
    </source>
</evidence>
<dbReference type="EMBL" id="BLSA01000013">
    <property type="protein sequence ID" value="GFP31890.1"/>
    <property type="molecule type" value="Genomic_DNA"/>
</dbReference>